<accession>A0A8J2Q004</accession>
<sequence>MVFWGIFLLLGCVAFYVNAGVIGSLQSVTVVGRFACGNRAARDPDDQLNTTISDAKGAFEIYGQDKEVAAIEPYLIIKHSCDKGVINRASLHIFS</sequence>
<reference evidence="6" key="1">
    <citation type="submission" date="2021-09" db="EMBL/GenBank/DDBJ databases">
        <authorList>
            <consortium name="Pathogen Informatics"/>
        </authorList>
    </citation>
    <scope>NUCLEOTIDE SEQUENCE</scope>
</reference>
<evidence type="ECO:0008006" key="8">
    <source>
        <dbReference type="Google" id="ProtNLM"/>
    </source>
</evidence>
<evidence type="ECO:0000256" key="5">
    <source>
        <dbReference type="SAM" id="SignalP"/>
    </source>
</evidence>
<dbReference type="PANTHER" id="PTHR21700">
    <property type="entry name" value="TRANSTHYRETIN-LIKE FAMILY PROTEIN-RELATED"/>
    <property type="match status" value="1"/>
</dbReference>
<feature type="chain" id="PRO_5035184122" description="Transthyretin-like family protein" evidence="5">
    <location>
        <begin position="20"/>
        <end position="95"/>
    </location>
</feature>
<comment type="caution">
    <text evidence="6">The sequence shown here is derived from an EMBL/GenBank/DDBJ whole genome shotgun (WGS) entry which is preliminary data.</text>
</comment>
<evidence type="ECO:0000256" key="3">
    <source>
        <dbReference type="ARBA" id="ARBA00022525"/>
    </source>
</evidence>
<dbReference type="EMBL" id="CAKAEH010001315">
    <property type="protein sequence ID" value="CAG9534561.1"/>
    <property type="molecule type" value="Genomic_DNA"/>
</dbReference>
<name>A0A8J2Q004_9BILA</name>
<organism evidence="6 7">
    <name type="scientific">Cercopithifilaria johnstoni</name>
    <dbReference type="NCBI Taxonomy" id="2874296"/>
    <lineage>
        <taxon>Eukaryota</taxon>
        <taxon>Metazoa</taxon>
        <taxon>Ecdysozoa</taxon>
        <taxon>Nematoda</taxon>
        <taxon>Chromadorea</taxon>
        <taxon>Rhabditida</taxon>
        <taxon>Spirurina</taxon>
        <taxon>Spiruromorpha</taxon>
        <taxon>Filarioidea</taxon>
        <taxon>Onchocercidae</taxon>
        <taxon>Cercopithifilaria</taxon>
    </lineage>
</organism>
<evidence type="ECO:0000313" key="7">
    <source>
        <dbReference type="Proteomes" id="UP000746747"/>
    </source>
</evidence>
<dbReference type="AlphaFoldDB" id="A0A8J2Q004"/>
<evidence type="ECO:0000313" key="6">
    <source>
        <dbReference type="EMBL" id="CAG9534561.1"/>
    </source>
</evidence>
<dbReference type="InterPro" id="IPR001534">
    <property type="entry name" value="Transthyretin-like"/>
</dbReference>
<evidence type="ECO:0000256" key="2">
    <source>
        <dbReference type="ARBA" id="ARBA00010112"/>
    </source>
</evidence>
<dbReference type="Proteomes" id="UP000746747">
    <property type="component" value="Unassembled WGS sequence"/>
</dbReference>
<evidence type="ECO:0000256" key="4">
    <source>
        <dbReference type="ARBA" id="ARBA00022729"/>
    </source>
</evidence>
<evidence type="ECO:0000256" key="1">
    <source>
        <dbReference type="ARBA" id="ARBA00004613"/>
    </source>
</evidence>
<dbReference type="GO" id="GO:0005576">
    <property type="term" value="C:extracellular region"/>
    <property type="evidence" value="ECO:0007669"/>
    <property type="project" value="UniProtKB-SubCell"/>
</dbReference>
<keyword evidence="7" id="KW-1185">Reference proteome</keyword>
<feature type="signal peptide" evidence="5">
    <location>
        <begin position="1"/>
        <end position="19"/>
    </location>
</feature>
<dbReference type="Gene3D" id="2.60.40.3330">
    <property type="match status" value="1"/>
</dbReference>
<dbReference type="OrthoDB" id="5798603at2759"/>
<protein>
    <recommendedName>
        <fullName evidence="8">Transthyretin-like family protein</fullName>
    </recommendedName>
</protein>
<keyword evidence="3" id="KW-0964">Secreted</keyword>
<dbReference type="InterPro" id="IPR038479">
    <property type="entry name" value="Transthyretin-like_sf"/>
</dbReference>
<gene>
    <name evidence="6" type="ORF">CJOHNSTONI_LOCUS4687</name>
</gene>
<dbReference type="Pfam" id="PF01060">
    <property type="entry name" value="TTR-52"/>
    <property type="match status" value="1"/>
</dbReference>
<keyword evidence="4 5" id="KW-0732">Signal</keyword>
<comment type="similarity">
    <text evidence="2">Belongs to the nematode transthyretin-like family.</text>
</comment>
<comment type="subcellular location">
    <subcellularLocation>
        <location evidence="1">Secreted</location>
    </subcellularLocation>
</comment>
<dbReference type="GO" id="GO:0009986">
    <property type="term" value="C:cell surface"/>
    <property type="evidence" value="ECO:0007669"/>
    <property type="project" value="InterPro"/>
</dbReference>
<proteinExistence type="inferred from homology"/>